<dbReference type="GO" id="GO:0005634">
    <property type="term" value="C:nucleus"/>
    <property type="evidence" value="ECO:0007669"/>
    <property type="project" value="TreeGrafter"/>
</dbReference>
<reference evidence="2" key="3">
    <citation type="journal article" date="2017" name="Nature">
        <title>Genome sequence of the progenitor of the wheat D genome Aegilops tauschii.</title>
        <authorList>
            <person name="Luo M.C."/>
            <person name="Gu Y.Q."/>
            <person name="Puiu D."/>
            <person name="Wang H."/>
            <person name="Twardziok S.O."/>
            <person name="Deal K.R."/>
            <person name="Huo N."/>
            <person name="Zhu T."/>
            <person name="Wang L."/>
            <person name="Wang Y."/>
            <person name="McGuire P.E."/>
            <person name="Liu S."/>
            <person name="Long H."/>
            <person name="Ramasamy R.K."/>
            <person name="Rodriguez J.C."/>
            <person name="Van S.L."/>
            <person name="Yuan L."/>
            <person name="Wang Z."/>
            <person name="Xia Z."/>
            <person name="Xiao L."/>
            <person name="Anderson O.D."/>
            <person name="Ouyang S."/>
            <person name="Liang Y."/>
            <person name="Zimin A.V."/>
            <person name="Pertea G."/>
            <person name="Qi P."/>
            <person name="Bennetzen J.L."/>
            <person name="Dai X."/>
            <person name="Dawson M.W."/>
            <person name="Muller H.G."/>
            <person name="Kugler K."/>
            <person name="Rivarola-Duarte L."/>
            <person name="Spannagl M."/>
            <person name="Mayer K.F.X."/>
            <person name="Lu F.H."/>
            <person name="Bevan M.W."/>
            <person name="Leroy P."/>
            <person name="Li P."/>
            <person name="You F.M."/>
            <person name="Sun Q."/>
            <person name="Liu Z."/>
            <person name="Lyons E."/>
            <person name="Wicker T."/>
            <person name="Salzberg S.L."/>
            <person name="Devos K.M."/>
            <person name="Dvorak J."/>
        </authorList>
    </citation>
    <scope>NUCLEOTIDE SEQUENCE [LARGE SCALE GENOMIC DNA]</scope>
    <source>
        <strain evidence="2">cv. AL8/78</strain>
    </source>
</reference>
<protein>
    <submittedName>
        <fullName evidence="2">Uncharacterized protein</fullName>
    </submittedName>
</protein>
<dbReference type="InterPro" id="IPR019400">
    <property type="entry name" value="Peptidase_C65_otubain"/>
</dbReference>
<dbReference type="InterPro" id="IPR042467">
    <property type="entry name" value="Peptidase_C65_otubain_sub2"/>
</dbReference>
<feature type="chain" id="PRO_5019154715" evidence="1">
    <location>
        <begin position="20"/>
        <end position="88"/>
    </location>
</feature>
<keyword evidence="1" id="KW-0732">Signal</keyword>
<dbReference type="EnsemblPlants" id="AET2Gv20102500.3">
    <property type="protein sequence ID" value="AET2Gv20102500.3"/>
    <property type="gene ID" value="AET2Gv20102500"/>
</dbReference>
<dbReference type="GO" id="GO:0071108">
    <property type="term" value="P:protein K48-linked deubiquitination"/>
    <property type="evidence" value="ECO:0007669"/>
    <property type="project" value="TreeGrafter"/>
</dbReference>
<feature type="signal peptide" evidence="1">
    <location>
        <begin position="1"/>
        <end position="19"/>
    </location>
</feature>
<reference evidence="3" key="2">
    <citation type="journal article" date="2017" name="Nat. Plants">
        <title>The Aegilops tauschii genome reveals multiple impacts of transposons.</title>
        <authorList>
            <person name="Zhao G."/>
            <person name="Zou C."/>
            <person name="Li K."/>
            <person name="Wang K."/>
            <person name="Li T."/>
            <person name="Gao L."/>
            <person name="Zhang X."/>
            <person name="Wang H."/>
            <person name="Yang Z."/>
            <person name="Liu X."/>
            <person name="Jiang W."/>
            <person name="Mao L."/>
            <person name="Kong X."/>
            <person name="Jiao Y."/>
            <person name="Jia J."/>
        </authorList>
    </citation>
    <scope>NUCLEOTIDE SEQUENCE [LARGE SCALE GENOMIC DNA]</scope>
    <source>
        <strain evidence="3">cv. AL8/78</strain>
    </source>
</reference>
<evidence type="ECO:0000256" key="1">
    <source>
        <dbReference type="SAM" id="SignalP"/>
    </source>
</evidence>
<sequence>MSLIIYLTICLMFFQELNHLVNSVANGLSSDELYKRSLEEIMPLRIISLLRLLAETEIRNREADYKSFIPEKMNVHQVLLQGGAAPGC</sequence>
<keyword evidence="3" id="KW-1185">Reference proteome</keyword>
<reference evidence="3" key="1">
    <citation type="journal article" date="2014" name="Science">
        <title>Ancient hybridizations among the ancestral genomes of bread wheat.</title>
        <authorList>
            <consortium name="International Wheat Genome Sequencing Consortium,"/>
            <person name="Marcussen T."/>
            <person name="Sandve S.R."/>
            <person name="Heier L."/>
            <person name="Spannagl M."/>
            <person name="Pfeifer M."/>
            <person name="Jakobsen K.S."/>
            <person name="Wulff B.B."/>
            <person name="Steuernagel B."/>
            <person name="Mayer K.F."/>
            <person name="Olsen O.A."/>
        </authorList>
    </citation>
    <scope>NUCLEOTIDE SEQUENCE [LARGE SCALE GENOMIC DNA]</scope>
    <source>
        <strain evidence="3">cv. AL8/78</strain>
    </source>
</reference>
<evidence type="ECO:0000313" key="3">
    <source>
        <dbReference type="Proteomes" id="UP000015105"/>
    </source>
</evidence>
<dbReference type="PANTHER" id="PTHR12931:SF31">
    <property type="entry name" value="UBIQUITINYL HYDROLASE 1"/>
    <property type="match status" value="1"/>
</dbReference>
<dbReference type="Pfam" id="PF10275">
    <property type="entry name" value="Peptidase_C65"/>
    <property type="match status" value="1"/>
</dbReference>
<dbReference type="GO" id="GO:0043130">
    <property type="term" value="F:ubiquitin binding"/>
    <property type="evidence" value="ECO:0007669"/>
    <property type="project" value="TreeGrafter"/>
</dbReference>
<dbReference type="GO" id="GO:0004843">
    <property type="term" value="F:cysteine-type deubiquitinase activity"/>
    <property type="evidence" value="ECO:0007669"/>
    <property type="project" value="TreeGrafter"/>
</dbReference>
<dbReference type="Proteomes" id="UP000015105">
    <property type="component" value="Chromosome 2D"/>
</dbReference>
<evidence type="ECO:0000313" key="2">
    <source>
        <dbReference type="EnsemblPlants" id="AET2Gv20102500.3"/>
    </source>
</evidence>
<name>A0A453AEH6_AEGTS</name>
<dbReference type="Gramene" id="AET2Gv20102500.3">
    <property type="protein sequence ID" value="AET2Gv20102500.3"/>
    <property type="gene ID" value="AET2Gv20102500"/>
</dbReference>
<reference evidence="2" key="5">
    <citation type="journal article" date="2021" name="G3 (Bethesda)">
        <title>Aegilops tauschii genome assembly Aet v5.0 features greater sequence contiguity and improved annotation.</title>
        <authorList>
            <person name="Wang L."/>
            <person name="Zhu T."/>
            <person name="Rodriguez J.C."/>
            <person name="Deal K.R."/>
            <person name="Dubcovsky J."/>
            <person name="McGuire P.E."/>
            <person name="Lux T."/>
            <person name="Spannagl M."/>
            <person name="Mayer K.F.X."/>
            <person name="Baldrich P."/>
            <person name="Meyers B.C."/>
            <person name="Huo N."/>
            <person name="Gu Y.Q."/>
            <person name="Zhou H."/>
            <person name="Devos K.M."/>
            <person name="Bennetzen J.L."/>
            <person name="Unver T."/>
            <person name="Budak H."/>
            <person name="Gulick P.J."/>
            <person name="Galiba G."/>
            <person name="Kalapos B."/>
            <person name="Nelson D.R."/>
            <person name="Li P."/>
            <person name="You F.M."/>
            <person name="Luo M.C."/>
            <person name="Dvorak J."/>
        </authorList>
    </citation>
    <scope>NUCLEOTIDE SEQUENCE [LARGE SCALE GENOMIC DNA]</scope>
    <source>
        <strain evidence="2">cv. AL8/78</strain>
    </source>
</reference>
<dbReference type="AlphaFoldDB" id="A0A453AEH6"/>
<organism evidence="2 3">
    <name type="scientific">Aegilops tauschii subsp. strangulata</name>
    <name type="common">Goatgrass</name>
    <dbReference type="NCBI Taxonomy" id="200361"/>
    <lineage>
        <taxon>Eukaryota</taxon>
        <taxon>Viridiplantae</taxon>
        <taxon>Streptophyta</taxon>
        <taxon>Embryophyta</taxon>
        <taxon>Tracheophyta</taxon>
        <taxon>Spermatophyta</taxon>
        <taxon>Magnoliopsida</taxon>
        <taxon>Liliopsida</taxon>
        <taxon>Poales</taxon>
        <taxon>Poaceae</taxon>
        <taxon>BOP clade</taxon>
        <taxon>Pooideae</taxon>
        <taxon>Triticodae</taxon>
        <taxon>Triticeae</taxon>
        <taxon>Triticinae</taxon>
        <taxon>Aegilops</taxon>
    </lineage>
</organism>
<dbReference type="PANTHER" id="PTHR12931">
    <property type="entry name" value="UBIQUITIN THIOLESTERASE PROTEIN OTUB"/>
    <property type="match status" value="1"/>
</dbReference>
<proteinExistence type="predicted"/>
<accession>A0A453AEH6</accession>
<reference evidence="2" key="4">
    <citation type="submission" date="2019-03" db="UniProtKB">
        <authorList>
            <consortium name="EnsemblPlants"/>
        </authorList>
    </citation>
    <scope>IDENTIFICATION</scope>
</reference>
<dbReference type="Gene3D" id="1.20.1300.20">
    <property type="entry name" value="Peptidase C65 Otubain, subdomain 2"/>
    <property type="match status" value="1"/>
</dbReference>